<evidence type="ECO:0000313" key="16">
    <source>
        <dbReference type="Proteomes" id="UP001225906"/>
    </source>
</evidence>
<dbReference type="InterPro" id="IPR012910">
    <property type="entry name" value="Plug_dom"/>
</dbReference>
<feature type="domain" description="TonB-dependent receptor plug" evidence="14">
    <location>
        <begin position="40"/>
        <end position="133"/>
    </location>
</feature>
<feature type="chain" id="PRO_5045998931" evidence="12">
    <location>
        <begin position="21"/>
        <end position="724"/>
    </location>
</feature>
<keyword evidence="6 11" id="KW-0798">TonB box</keyword>
<sequence length="724" mass="80248">MLSKMYLTVFMALPALCAQAESIEVNNVEVKAPKKTNAVAQQNAAQAAGDSAYVIGDMLGLQLRRNGGVSSLPMMQGLADDRIRIKVDGMDLISSCANHMNPALSYIAPTNIAEVKVFKGLAPVSVGGDSIAGSIIVNSATPEFATDDQLLTHASVNTFYRSNNDAFGVNASASVANQQMYMRYTGATVDANNAHAGGAFKPAGLAATGRGWLDADEIGSSAYRSTNHALALGFYMDNHLFEFKLGLQDIDKQGFPNQRMDMTGNRSEQYQLKHEAKFDWGKWQSRVYHEHTQHSMNFGADKQFWYGNAPGMPMDTRGNTTGFNTQVDWLLNLRDTVRFGLDLQRYSLEDYWPASGSGMMMAPNTFQNIHNGRRDRNDLYAEWDAAWSSQWWTQAGVRLSEVSSDADNVQGYNNSLAGMAGYGAAAAIFNAKDKSQTDHNVDSTWLAKFTPDATQDYEFGYALKMRSPNLYERYTWANTNSMVMNMNNWFGDGNGYVGNLNLDPEKSHTLQLTADWHDADRQDWQVKVTPFYRYIRDYIDAATCVSVGVTCAARTDGFSNLTLSNQNARMYGFDLNAKKTLVVDSAWGSVGVQLNMNYVRGENTESHDDLYAIMPLNAKLALLHADGNWKSRVQTRMVENKSRVQAIRNENETAGYVLLDMYTSYEWKKARLDMGLENILDKLYFDPTGGAYLGQGATMGATVRQGLQVPGIGRSVNLALTLFY</sequence>
<dbReference type="PANTHER" id="PTHR30069:SF49">
    <property type="entry name" value="OUTER MEMBRANE PROTEIN C"/>
    <property type="match status" value="1"/>
</dbReference>
<comment type="caution">
    <text evidence="15">The sequence shown here is derived from an EMBL/GenBank/DDBJ whole genome shotgun (WGS) entry which is preliminary data.</text>
</comment>
<comment type="subcellular location">
    <subcellularLocation>
        <location evidence="1 10">Cell outer membrane</location>
        <topology evidence="1 10">Multi-pass membrane protein</topology>
    </subcellularLocation>
</comment>
<evidence type="ECO:0000259" key="13">
    <source>
        <dbReference type="Pfam" id="PF00593"/>
    </source>
</evidence>
<dbReference type="Pfam" id="PF00593">
    <property type="entry name" value="TonB_dep_Rec_b-barrel"/>
    <property type="match status" value="1"/>
</dbReference>
<dbReference type="InterPro" id="IPR036942">
    <property type="entry name" value="Beta-barrel_TonB_sf"/>
</dbReference>
<dbReference type="Proteomes" id="UP001225906">
    <property type="component" value="Unassembled WGS sequence"/>
</dbReference>
<evidence type="ECO:0000256" key="4">
    <source>
        <dbReference type="ARBA" id="ARBA00022452"/>
    </source>
</evidence>
<reference evidence="16" key="1">
    <citation type="journal article" date="2019" name="Int. J. Syst. Evol. Microbiol.">
        <title>The Global Catalogue of Microorganisms (GCM) 10K type strain sequencing project: providing services to taxonomists for standard genome sequencing and annotation.</title>
        <authorList>
            <consortium name="The Broad Institute Genomics Platform"/>
            <consortium name="The Broad Institute Genome Sequencing Center for Infectious Disease"/>
            <person name="Wu L."/>
            <person name="Ma J."/>
        </authorList>
    </citation>
    <scope>NUCLEOTIDE SEQUENCE [LARGE SCALE GENOMIC DNA]</scope>
    <source>
        <strain evidence="16">VKM B-3159</strain>
    </source>
</reference>
<proteinExistence type="inferred from homology"/>
<keyword evidence="8 15" id="KW-0675">Receptor</keyword>
<organism evidence="15 16">
    <name type="scientific">Methylophilus aquaticus</name>
    <dbReference type="NCBI Taxonomy" id="1971610"/>
    <lineage>
        <taxon>Bacteria</taxon>
        <taxon>Pseudomonadati</taxon>
        <taxon>Pseudomonadota</taxon>
        <taxon>Betaproteobacteria</taxon>
        <taxon>Nitrosomonadales</taxon>
        <taxon>Methylophilaceae</taxon>
        <taxon>Methylophilus</taxon>
    </lineage>
</organism>
<evidence type="ECO:0000259" key="14">
    <source>
        <dbReference type="Pfam" id="PF07715"/>
    </source>
</evidence>
<evidence type="ECO:0000256" key="2">
    <source>
        <dbReference type="ARBA" id="ARBA00009810"/>
    </source>
</evidence>
<name>A0ABT9JSC8_9PROT</name>
<dbReference type="PROSITE" id="PS52016">
    <property type="entry name" value="TONB_DEPENDENT_REC_3"/>
    <property type="match status" value="1"/>
</dbReference>
<keyword evidence="5 10" id="KW-0812">Transmembrane</keyword>
<dbReference type="InterPro" id="IPR037066">
    <property type="entry name" value="Plug_dom_sf"/>
</dbReference>
<feature type="domain" description="TonB-dependent receptor-like beta-barrel" evidence="13">
    <location>
        <begin position="218"/>
        <end position="679"/>
    </location>
</feature>
<keyword evidence="9 10" id="KW-0998">Cell outer membrane</keyword>
<evidence type="ECO:0000256" key="12">
    <source>
        <dbReference type="SAM" id="SignalP"/>
    </source>
</evidence>
<evidence type="ECO:0000256" key="9">
    <source>
        <dbReference type="ARBA" id="ARBA00023237"/>
    </source>
</evidence>
<evidence type="ECO:0000256" key="10">
    <source>
        <dbReference type="PROSITE-ProRule" id="PRU01360"/>
    </source>
</evidence>
<dbReference type="InterPro" id="IPR039426">
    <property type="entry name" value="TonB-dep_rcpt-like"/>
</dbReference>
<dbReference type="SUPFAM" id="SSF56935">
    <property type="entry name" value="Porins"/>
    <property type="match status" value="1"/>
</dbReference>
<gene>
    <name evidence="15" type="ORF">Q9291_05870</name>
</gene>
<protein>
    <submittedName>
        <fullName evidence="15">TonB-dependent receptor</fullName>
    </submittedName>
</protein>
<keyword evidence="3 10" id="KW-0813">Transport</keyword>
<keyword evidence="12" id="KW-0732">Signal</keyword>
<dbReference type="EMBL" id="JAVCAP010000012">
    <property type="protein sequence ID" value="MDP8567369.1"/>
    <property type="molecule type" value="Genomic_DNA"/>
</dbReference>
<evidence type="ECO:0000256" key="6">
    <source>
        <dbReference type="ARBA" id="ARBA00023077"/>
    </source>
</evidence>
<evidence type="ECO:0000256" key="8">
    <source>
        <dbReference type="ARBA" id="ARBA00023170"/>
    </source>
</evidence>
<evidence type="ECO:0000256" key="1">
    <source>
        <dbReference type="ARBA" id="ARBA00004571"/>
    </source>
</evidence>
<dbReference type="InterPro" id="IPR000531">
    <property type="entry name" value="Beta-barrel_TonB"/>
</dbReference>
<dbReference type="Pfam" id="PF07715">
    <property type="entry name" value="Plug"/>
    <property type="match status" value="1"/>
</dbReference>
<comment type="similarity">
    <text evidence="2 10 11">Belongs to the TonB-dependent receptor family.</text>
</comment>
<evidence type="ECO:0000313" key="15">
    <source>
        <dbReference type="EMBL" id="MDP8567369.1"/>
    </source>
</evidence>
<dbReference type="Gene3D" id="2.40.170.20">
    <property type="entry name" value="TonB-dependent receptor, beta-barrel domain"/>
    <property type="match status" value="1"/>
</dbReference>
<keyword evidence="7 10" id="KW-0472">Membrane</keyword>
<keyword evidence="4 10" id="KW-1134">Transmembrane beta strand</keyword>
<keyword evidence="16" id="KW-1185">Reference proteome</keyword>
<evidence type="ECO:0000256" key="11">
    <source>
        <dbReference type="RuleBase" id="RU003357"/>
    </source>
</evidence>
<dbReference type="Gene3D" id="2.170.130.10">
    <property type="entry name" value="TonB-dependent receptor, plug domain"/>
    <property type="match status" value="1"/>
</dbReference>
<evidence type="ECO:0000256" key="7">
    <source>
        <dbReference type="ARBA" id="ARBA00023136"/>
    </source>
</evidence>
<evidence type="ECO:0000256" key="3">
    <source>
        <dbReference type="ARBA" id="ARBA00022448"/>
    </source>
</evidence>
<feature type="signal peptide" evidence="12">
    <location>
        <begin position="1"/>
        <end position="20"/>
    </location>
</feature>
<evidence type="ECO:0000256" key="5">
    <source>
        <dbReference type="ARBA" id="ARBA00022692"/>
    </source>
</evidence>
<dbReference type="RefSeq" id="WP_306389093.1">
    <property type="nucleotide sequence ID" value="NZ_JAVCAP010000012.1"/>
</dbReference>
<accession>A0ABT9JSC8</accession>
<dbReference type="PANTHER" id="PTHR30069">
    <property type="entry name" value="TONB-DEPENDENT OUTER MEMBRANE RECEPTOR"/>
    <property type="match status" value="1"/>
</dbReference>